<feature type="compositionally biased region" description="Pro residues" evidence="14">
    <location>
        <begin position="1007"/>
        <end position="1020"/>
    </location>
</feature>
<keyword evidence="4" id="KW-0479">Metal-binding</keyword>
<dbReference type="Proteomes" id="UP000279259">
    <property type="component" value="Unassembled WGS sequence"/>
</dbReference>
<feature type="compositionally biased region" description="Low complexity" evidence="14">
    <location>
        <begin position="1257"/>
        <end position="1281"/>
    </location>
</feature>
<dbReference type="GO" id="GO:0042802">
    <property type="term" value="F:identical protein binding"/>
    <property type="evidence" value="ECO:0007669"/>
    <property type="project" value="TreeGrafter"/>
</dbReference>
<feature type="region of interest" description="Disordered" evidence="14">
    <location>
        <begin position="667"/>
        <end position="787"/>
    </location>
</feature>
<dbReference type="CDD" id="cd03113">
    <property type="entry name" value="CTPS_N"/>
    <property type="match status" value="1"/>
</dbReference>
<dbReference type="Pfam" id="PF06418">
    <property type="entry name" value="CTP_synth_N"/>
    <property type="match status" value="1"/>
</dbReference>
<evidence type="ECO:0000256" key="2">
    <source>
        <dbReference type="ARBA" id="ARBA00007533"/>
    </source>
</evidence>
<dbReference type="PANTHER" id="PTHR11550:SF0">
    <property type="entry name" value="CTP SYNTHASE-RELATED"/>
    <property type="match status" value="1"/>
</dbReference>
<dbReference type="PANTHER" id="PTHR11550">
    <property type="entry name" value="CTP SYNTHASE"/>
    <property type="match status" value="1"/>
</dbReference>
<feature type="compositionally biased region" description="Acidic residues" evidence="14">
    <location>
        <begin position="368"/>
        <end position="382"/>
    </location>
</feature>
<sequence>MPKRVLPTKLRTDWKWAGISQFLWTFSDAFGLVDWDIENLEADFDGDETRLLPDIIAKLLFALTYNRQINRGNAMEHLRKQYLKRAPEGNVLGTEEEPVDWATLGLGQKVNILWELCEWQMVDPARFRGLLKSEDEAASWRVEPVGWDKAGNTYFLFDDNRLWVQRLPPPPPRPPKKSSLKAKRALKRSRPRPSASSPSQPRKSHKRREVEVSEPPTPPPKPVEEDIVLSGPRKRTQVSFYGNPTPTAAALKRGGPPLPQETPTSQKITRSSSRRGLAADAEIQTPTLASASRGQKDTPSKSRANANGNGTPTSLPRGTRVSRRFRDVDDEWQQVPEEWLKTPAESETTGKGKARATKGKGKRRGKDADEESELSELTDEEEHQARLAASGTKGDREEGEREEDKGHAVGDETPLTPMESPLPEPKEESKDEDAMEIDGEEPAAALETGEAVPQAAASGAPDVEAAGELKDEVMEDPQPEEAEHVDVIVDGEAAQTANGDLEIDAVVDAKPDEEAEVEEKPIDEADIDGEPDEEAEQKEEKPDDDDKHAQAEEEEEEETDEIKLAVKEANNLPEGFVEWEAVCITLYDWRTFPEQFAKSRDLDEKALYRLLTEEVGPTVIEALVIKEQERIKQEAVMNRKRSSRIATRELEREEQIRREQAEREMEERMEKVREEEQRKAKEAAEALAKEKAREERLKEREERAAAREEAALAKAMAEQAIKDKADRARQRRQRRREGEEVETSEDEEGPGGPSSQPGVGARAASQLAASDAGTPQVGSGAGNGGKDAGERWELNCEVCRKTGWNMDEEQDLVCCDDCGRWQHVECHDKLDASEGRPLRNWDKVDFKCKECRRKAARQRQRLSAEARAPGAPPTPQSNGLSHGPIPGHAAAPLQARQGPPPYPSNSPLTSTPLQPGYPPRPPPQGGYYVPYPPQGPPPPGYPVYYPPNQPPPPGSYRGPPPPGHIPSPSPPHAPSPGPGQQHPHGPPPRQAQHMPQHPHPHSHPHAPPHPTYGYPAPPHPAARSPAQSMHPLPPPHASHASPHIHPSASPHPHAPQHPVSTPSPRHHGVSPHAMPTPLPGRQPSPHSAAPGPPPHSQSQFSPPRLGGAVPHSPHHPFAPPPPNAHPMAHRPPHLPPPGTHSPHHAYPADPRVAYHPPPPHHPQTFPPPQGPPHGQARPAGYTNGHHGSVHAHAHAQARAHQPSHSHSPSPIPPQHAVGPRPAAPVAQPARPLEVSSRSPAQPAQPAQPQPPQPPRQSPSQSRPQAIAHPASTPPSSTIPAAPAVPAVPAAAQPPSPASQVKVAKPASPAARLAMLLSASAPRGPLLGAPSFLWIPSAGLLLAYLYALAHRPDVPEHLKVQDPGRWGYPAGYGRIDGRGESPWETQDGEDKCTDPTSVLLFIDLPPDSLHMPHALSTLDSLSSSPRTTLKAISPFSPGWNASRGVGWNLAQQGCMSVDVVWRIGEGPSAESGCGNVTWISEIISDSDRTGMRPIVAPDPRANISLAPQPHHLMDGSASFESLQKSHGETWQMGLWTHVLPSVREVRSFGITPLHPDSVTFHPSRSVLRRSVTYFPNPSTPPSEYPKLPWGKQWSLHRPRSKPPRMGDGAEPLAPGSKFRRYWDKEEKKRAKAMREAGICLFEGWEHGVLDERMVQAMHSGCVVAAVIPDVQSELLGPVLLPLSRPSNMTGRPELPVSQLERALDEYGAPTLQAMALEGFVIARQKFLPSTRLRDVLEAYTRWSEGARGYLLLAMVKYILVAGGVISGIGKGVIASSTGLLLKTAGLKVTAIKIDPYMNIDAGTMAPTEHGEVYVLNDGGETDLDLGNYERYLDVSLGKDNNVTTGKVYQYVIERERRGDYLGKTVQIVPHLTNAVQDWIERVSKLPVDETGEEPDVCIVELGGTVGDIESAPFIEAMRQFQFRVGHDNFALVYVSLIPVVGGEQKTKPTQAGVRDLRGLGLLPDLCTLYSRSSHTFPIPGSPADQADRVPMRGTPLPGDDGESVHVLPRLPQAGARRPQRLVDVPRPAPSPGTGSARLLPQEARARGDSHQPGPEAEGADAHESLEESYGWDSYMSVVKALEHAAMRCDRKLELHWVDSSDLEPQAETSSPVRYHDAWRAVCSAKGIIVPGGFGQRGTEGMVAAIKWAREQSVPFLGICLGFQMAVVEWARNVCDLQDANSAELSTETPHPVICFMPEISKTHMGGTMRLGLRPTVFEAKTEDSKLRRLYGNKEVAWERHRHRYEVEPKYVDELESKGGLRFVGKDERGERMQMLELDEHPYFVALQAHPEFCSRPLNPSPPFLGLVAAACGGNVLDEQIAANEKSYVAPHPESAKVVPASEAVTERAKGRKQEVDGIRVREDGGADADIEEMEKVLKKVVINGGGEGKH</sequence>
<evidence type="ECO:0000256" key="14">
    <source>
        <dbReference type="SAM" id="MobiDB-lite"/>
    </source>
</evidence>
<feature type="region of interest" description="Disordered" evidence="14">
    <location>
        <begin position="1577"/>
        <end position="1612"/>
    </location>
</feature>
<feature type="compositionally biased region" description="Polar residues" evidence="14">
    <location>
        <begin position="284"/>
        <end position="293"/>
    </location>
</feature>
<feature type="compositionally biased region" description="Basic residues" evidence="14">
    <location>
        <begin position="174"/>
        <end position="191"/>
    </location>
</feature>
<dbReference type="PRINTS" id="PR01217">
    <property type="entry name" value="PRICHEXTENSN"/>
</dbReference>
<comment type="function">
    <text evidence="13">Catalyzes the ATP-dependent amination of UTP to CTP with either L-glutamine or ammonia as the source of nitrogen.</text>
</comment>
<evidence type="ECO:0000256" key="11">
    <source>
        <dbReference type="ARBA" id="ARBA00047781"/>
    </source>
</evidence>
<feature type="region of interest" description="Disordered" evidence="14">
    <location>
        <begin position="166"/>
        <end position="561"/>
    </location>
</feature>
<reference evidence="16 17" key="1">
    <citation type="submission" date="2018-11" db="EMBL/GenBank/DDBJ databases">
        <title>Genome sequence of Saitozyma podzolica DSM 27192.</title>
        <authorList>
            <person name="Aliyu H."/>
            <person name="Gorte O."/>
            <person name="Ochsenreither K."/>
        </authorList>
    </citation>
    <scope>NUCLEOTIDE SEQUENCE [LARGE SCALE GENOMIC DNA]</scope>
    <source>
        <strain evidence="16 17">DSM 27192</strain>
    </source>
</reference>
<feature type="compositionally biased region" description="Basic residues" evidence="14">
    <location>
        <begin position="1187"/>
        <end position="1203"/>
    </location>
</feature>
<comment type="caution">
    <text evidence="16">The sequence shown here is derived from an EMBL/GenBank/DDBJ whole genome shotgun (WGS) entry which is preliminary data.</text>
</comment>
<proteinExistence type="inferred from homology"/>
<dbReference type="GO" id="GO:0005524">
    <property type="term" value="F:ATP binding"/>
    <property type="evidence" value="ECO:0007669"/>
    <property type="project" value="UniProtKB-KW"/>
</dbReference>
<dbReference type="SMART" id="SM00249">
    <property type="entry name" value="PHD"/>
    <property type="match status" value="1"/>
</dbReference>
<feature type="compositionally biased region" description="Acidic residues" evidence="14">
    <location>
        <begin position="524"/>
        <end position="537"/>
    </location>
</feature>
<evidence type="ECO:0000256" key="9">
    <source>
        <dbReference type="ARBA" id="ARBA00022962"/>
    </source>
</evidence>
<dbReference type="Gene3D" id="3.30.40.10">
    <property type="entry name" value="Zinc/RING finger domain, C3HC4 (zinc finger)"/>
    <property type="match status" value="1"/>
</dbReference>
<dbReference type="UniPathway" id="UPA00159">
    <property type="reaction ID" value="UER00277"/>
</dbReference>
<feature type="compositionally biased region" description="Low complexity" evidence="14">
    <location>
        <begin position="1096"/>
        <end position="1111"/>
    </location>
</feature>
<keyword evidence="6 12" id="KW-0863">Zinc-finger</keyword>
<feature type="compositionally biased region" description="Polar residues" evidence="14">
    <location>
        <begin position="237"/>
        <end position="246"/>
    </location>
</feature>
<feature type="compositionally biased region" description="Acidic residues" evidence="14">
    <location>
        <begin position="739"/>
        <end position="749"/>
    </location>
</feature>
<dbReference type="GO" id="GO:0044210">
    <property type="term" value="P:'de novo' CTP biosynthetic process"/>
    <property type="evidence" value="ECO:0007669"/>
    <property type="project" value="UniProtKB-UniRule"/>
</dbReference>
<dbReference type="InterPro" id="IPR033828">
    <property type="entry name" value="GATase1_CTP_Synthase"/>
</dbReference>
<feature type="domain" description="PHD-type" evidence="15">
    <location>
        <begin position="793"/>
        <end position="854"/>
    </location>
</feature>
<evidence type="ECO:0000313" key="16">
    <source>
        <dbReference type="EMBL" id="RSH90399.1"/>
    </source>
</evidence>
<evidence type="ECO:0000256" key="4">
    <source>
        <dbReference type="ARBA" id="ARBA00022723"/>
    </source>
</evidence>
<dbReference type="CDD" id="cd01746">
    <property type="entry name" value="GATase1_CTP_Synthase"/>
    <property type="match status" value="1"/>
</dbReference>
<organism evidence="16 17">
    <name type="scientific">Saitozyma podzolica</name>
    <dbReference type="NCBI Taxonomy" id="1890683"/>
    <lineage>
        <taxon>Eukaryota</taxon>
        <taxon>Fungi</taxon>
        <taxon>Dikarya</taxon>
        <taxon>Basidiomycota</taxon>
        <taxon>Agaricomycotina</taxon>
        <taxon>Tremellomycetes</taxon>
        <taxon>Tremellales</taxon>
        <taxon>Trimorphomycetaceae</taxon>
        <taxon>Saitozyma</taxon>
    </lineage>
</organism>
<name>A0A427YGV8_9TREE</name>
<dbReference type="PROSITE" id="PS01359">
    <property type="entry name" value="ZF_PHD_1"/>
    <property type="match status" value="1"/>
</dbReference>
<dbReference type="STRING" id="1890683.A0A427YGV8"/>
<dbReference type="InterPro" id="IPR011011">
    <property type="entry name" value="Znf_FYVE_PHD"/>
</dbReference>
<dbReference type="SUPFAM" id="SSF52540">
    <property type="entry name" value="P-loop containing nucleoside triphosphate hydrolases"/>
    <property type="match status" value="1"/>
</dbReference>
<evidence type="ECO:0000256" key="13">
    <source>
        <dbReference type="RuleBase" id="RU810713"/>
    </source>
</evidence>
<keyword evidence="17" id="KW-1185">Reference proteome</keyword>
<feature type="compositionally biased region" description="Basic and acidic residues" evidence="14">
    <location>
        <begin position="507"/>
        <end position="523"/>
    </location>
</feature>
<evidence type="ECO:0000256" key="6">
    <source>
        <dbReference type="ARBA" id="ARBA00022771"/>
    </source>
</evidence>
<feature type="compositionally biased region" description="Low complexity" evidence="14">
    <location>
        <begin position="192"/>
        <end position="201"/>
    </location>
</feature>
<dbReference type="InterPro" id="IPR027417">
    <property type="entry name" value="P-loop_NTPase"/>
</dbReference>
<evidence type="ECO:0000256" key="1">
    <source>
        <dbReference type="ARBA" id="ARBA00005171"/>
    </source>
</evidence>
<protein>
    <recommendedName>
        <fullName evidence="13">CTP synthase</fullName>
        <ecNumber evidence="13">6.3.4.2</ecNumber>
    </recommendedName>
    <alternativeName>
        <fullName evidence="13">UTP--ammonia ligase</fullName>
    </alternativeName>
</protein>
<evidence type="ECO:0000256" key="10">
    <source>
        <dbReference type="ARBA" id="ARBA00022975"/>
    </source>
</evidence>
<dbReference type="InterPro" id="IPR017926">
    <property type="entry name" value="GATASE"/>
</dbReference>
<keyword evidence="5 13" id="KW-0547">Nucleotide-binding</keyword>
<dbReference type="EMBL" id="RSCD01000010">
    <property type="protein sequence ID" value="RSH90399.1"/>
    <property type="molecule type" value="Genomic_DNA"/>
</dbReference>
<dbReference type="InterPro" id="IPR029062">
    <property type="entry name" value="Class_I_gatase-like"/>
</dbReference>
<feature type="compositionally biased region" description="Pro residues" evidence="14">
    <location>
        <begin position="915"/>
        <end position="977"/>
    </location>
</feature>
<dbReference type="InterPro" id="IPR004468">
    <property type="entry name" value="CTP_synthase"/>
</dbReference>
<dbReference type="InterPro" id="IPR019787">
    <property type="entry name" value="Znf_PHD-finger"/>
</dbReference>
<keyword evidence="9 13" id="KW-0315">Glutamine amidotransferase</keyword>
<comment type="catalytic activity">
    <reaction evidence="11 13">
        <text>UTP + L-glutamine + ATP + H2O = CTP + L-glutamate + ADP + phosphate + 2 H(+)</text>
        <dbReference type="Rhea" id="RHEA:26426"/>
        <dbReference type="ChEBI" id="CHEBI:15377"/>
        <dbReference type="ChEBI" id="CHEBI:15378"/>
        <dbReference type="ChEBI" id="CHEBI:29985"/>
        <dbReference type="ChEBI" id="CHEBI:30616"/>
        <dbReference type="ChEBI" id="CHEBI:37563"/>
        <dbReference type="ChEBI" id="CHEBI:43474"/>
        <dbReference type="ChEBI" id="CHEBI:46398"/>
        <dbReference type="ChEBI" id="CHEBI:58359"/>
        <dbReference type="ChEBI" id="CHEBI:456216"/>
        <dbReference type="EC" id="6.3.4.2"/>
    </reaction>
</comment>
<accession>A0A427YGV8</accession>
<feature type="region of interest" description="Disordered" evidence="14">
    <location>
        <begin position="859"/>
        <end position="1281"/>
    </location>
</feature>
<feature type="compositionally biased region" description="Basic and acidic residues" evidence="14">
    <location>
        <begin position="393"/>
        <end position="410"/>
    </location>
</feature>
<dbReference type="FunFam" id="3.40.50.300:FF:000207">
    <property type="entry name" value="CTP synthase"/>
    <property type="match status" value="1"/>
</dbReference>
<evidence type="ECO:0000259" key="15">
    <source>
        <dbReference type="PROSITE" id="PS50016"/>
    </source>
</evidence>
<feature type="compositionally biased region" description="Polar residues" evidence="14">
    <location>
        <begin position="261"/>
        <end position="271"/>
    </location>
</feature>
<feature type="compositionally biased region" description="Basic and acidic residues" evidence="14">
    <location>
        <begin position="667"/>
        <end position="711"/>
    </location>
</feature>
<evidence type="ECO:0000313" key="17">
    <source>
        <dbReference type="Proteomes" id="UP000279259"/>
    </source>
</evidence>
<feature type="compositionally biased region" description="Polar residues" evidence="14">
    <location>
        <begin position="301"/>
        <end position="316"/>
    </location>
</feature>
<feature type="compositionally biased region" description="Basic and acidic residues" evidence="14">
    <location>
        <begin position="538"/>
        <end position="551"/>
    </location>
</feature>
<dbReference type="GO" id="GO:0005737">
    <property type="term" value="C:cytoplasm"/>
    <property type="evidence" value="ECO:0007669"/>
    <property type="project" value="TreeGrafter"/>
</dbReference>
<dbReference type="CDD" id="cd15489">
    <property type="entry name" value="PHD_SF"/>
    <property type="match status" value="1"/>
</dbReference>
<dbReference type="GO" id="GO:0008270">
    <property type="term" value="F:zinc ion binding"/>
    <property type="evidence" value="ECO:0007669"/>
    <property type="project" value="UniProtKB-KW"/>
</dbReference>
<feature type="compositionally biased region" description="Pro residues" evidence="14">
    <location>
        <begin position="1245"/>
        <end position="1256"/>
    </location>
</feature>
<dbReference type="InterPro" id="IPR001965">
    <property type="entry name" value="Znf_PHD"/>
</dbReference>
<feature type="compositionally biased region" description="Pro residues" evidence="14">
    <location>
        <begin position="1155"/>
        <end position="1171"/>
    </location>
</feature>
<feature type="region of interest" description="Disordered" evidence="14">
    <location>
        <begin position="1972"/>
        <end position="2063"/>
    </location>
</feature>
<dbReference type="GO" id="GO:0003883">
    <property type="term" value="F:CTP synthase activity"/>
    <property type="evidence" value="ECO:0007669"/>
    <property type="project" value="UniProtKB-UniRule"/>
</dbReference>
<dbReference type="PROSITE" id="PS50016">
    <property type="entry name" value="ZF_PHD_2"/>
    <property type="match status" value="1"/>
</dbReference>
<comment type="pathway">
    <text evidence="1 13">Pyrimidine metabolism; CTP biosynthesis via de novo pathway; CTP from UDP: step 2/2.</text>
</comment>
<feature type="compositionally biased region" description="Low complexity" evidence="14">
    <location>
        <begin position="1037"/>
        <end position="1051"/>
    </location>
</feature>
<evidence type="ECO:0000256" key="3">
    <source>
        <dbReference type="ARBA" id="ARBA00022598"/>
    </source>
</evidence>
<evidence type="ECO:0000256" key="7">
    <source>
        <dbReference type="ARBA" id="ARBA00022833"/>
    </source>
</evidence>
<dbReference type="EC" id="6.3.4.2" evidence="13"/>
<feature type="compositionally biased region" description="Low complexity" evidence="14">
    <location>
        <begin position="1204"/>
        <end position="1244"/>
    </location>
</feature>
<feature type="compositionally biased region" description="Basic residues" evidence="14">
    <location>
        <begin position="352"/>
        <end position="365"/>
    </location>
</feature>
<dbReference type="GO" id="GO:0019856">
    <property type="term" value="P:pyrimidine nucleobase biosynthetic process"/>
    <property type="evidence" value="ECO:0007669"/>
    <property type="project" value="TreeGrafter"/>
</dbReference>
<gene>
    <name evidence="16" type="primary">URA7</name>
    <name evidence="16" type="ORF">EHS25_001004</name>
</gene>
<dbReference type="Pfam" id="PF00117">
    <property type="entry name" value="GATase"/>
    <property type="match status" value="1"/>
</dbReference>
<comment type="similarity">
    <text evidence="2 13">Belongs to the CTP synthase family.</text>
</comment>
<dbReference type="Gene3D" id="3.40.50.300">
    <property type="entry name" value="P-loop containing nucleotide triphosphate hydrolases"/>
    <property type="match status" value="1"/>
</dbReference>
<evidence type="ECO:0000256" key="5">
    <source>
        <dbReference type="ARBA" id="ARBA00022741"/>
    </source>
</evidence>
<dbReference type="NCBIfam" id="NF003792">
    <property type="entry name" value="PRK05380.1"/>
    <property type="match status" value="1"/>
</dbReference>
<dbReference type="OrthoDB" id="1739076at2759"/>
<keyword evidence="8 13" id="KW-0067">ATP-binding</keyword>
<dbReference type="InterPro" id="IPR017456">
    <property type="entry name" value="CTP_synthase_N"/>
</dbReference>
<dbReference type="FunFam" id="3.40.50.880:FF:000005">
    <property type="entry name" value="CTP synthase"/>
    <property type="match status" value="1"/>
</dbReference>
<dbReference type="SUPFAM" id="SSF57903">
    <property type="entry name" value="FYVE/PHD zinc finger"/>
    <property type="match status" value="1"/>
</dbReference>
<dbReference type="SUPFAM" id="SSF52317">
    <property type="entry name" value="Class I glutamine amidotransferase-like"/>
    <property type="match status" value="1"/>
</dbReference>
<keyword evidence="10 13" id="KW-0665">Pyrimidine biosynthesis</keyword>
<dbReference type="GO" id="GO:0097268">
    <property type="term" value="C:cytoophidium"/>
    <property type="evidence" value="ECO:0007669"/>
    <property type="project" value="UniProtKB-ARBA"/>
</dbReference>
<evidence type="ECO:0000256" key="8">
    <source>
        <dbReference type="ARBA" id="ARBA00022840"/>
    </source>
</evidence>
<dbReference type="InterPro" id="IPR019786">
    <property type="entry name" value="Zinc_finger_PHD-type_CS"/>
</dbReference>
<evidence type="ECO:0000256" key="12">
    <source>
        <dbReference type="PROSITE-ProRule" id="PRU00146"/>
    </source>
</evidence>
<keyword evidence="3 13" id="KW-0436">Ligase</keyword>
<dbReference type="PROSITE" id="PS51273">
    <property type="entry name" value="GATASE_TYPE_1"/>
    <property type="match status" value="1"/>
</dbReference>
<dbReference type="Pfam" id="PF00628">
    <property type="entry name" value="PHD"/>
    <property type="match status" value="1"/>
</dbReference>
<keyword evidence="7" id="KW-0862">Zinc</keyword>
<feature type="compositionally biased region" description="Low complexity" evidence="14">
    <location>
        <begin position="753"/>
        <end position="772"/>
    </location>
</feature>
<dbReference type="InterPro" id="IPR013083">
    <property type="entry name" value="Znf_RING/FYVE/PHD"/>
</dbReference>
<feature type="compositionally biased region" description="Basic residues" evidence="14">
    <location>
        <begin position="996"/>
        <end position="1006"/>
    </location>
</feature>
<feature type="compositionally biased region" description="Acidic residues" evidence="14">
    <location>
        <begin position="430"/>
        <end position="441"/>
    </location>
</feature>
<dbReference type="Gene3D" id="3.40.50.880">
    <property type="match status" value="1"/>
</dbReference>